<reference evidence="3 4" key="1">
    <citation type="submission" date="2015-10" db="EMBL/GenBank/DDBJ databases">
        <title>Candidatus Desulfofervidus auxilii, a hydrogenotrophic sulfate-reducing bacterium involved in the thermophilic anaerobic oxidation of methane.</title>
        <authorList>
            <person name="Krukenberg V."/>
            <person name="Richter M."/>
            <person name="Wegener G."/>
        </authorList>
    </citation>
    <scope>NUCLEOTIDE SEQUENCE [LARGE SCALE GENOMIC DNA]</scope>
    <source>
        <strain evidence="3 4">HS1</strain>
    </source>
</reference>
<keyword evidence="2 3" id="KW-0808">Transferase</keyword>
<accession>A0A7U4QLI7</accession>
<evidence type="ECO:0000256" key="1">
    <source>
        <dbReference type="ARBA" id="ARBA00022676"/>
    </source>
</evidence>
<evidence type="ECO:0000313" key="3">
    <source>
        <dbReference type="EMBL" id="AMM41562.1"/>
    </source>
</evidence>
<keyword evidence="4" id="KW-1185">Reference proteome</keyword>
<dbReference type="GO" id="GO:0008713">
    <property type="term" value="F:ADP-heptose-lipopolysaccharide heptosyltransferase activity"/>
    <property type="evidence" value="ECO:0007669"/>
    <property type="project" value="TreeGrafter"/>
</dbReference>
<evidence type="ECO:0000256" key="2">
    <source>
        <dbReference type="ARBA" id="ARBA00022679"/>
    </source>
</evidence>
<dbReference type="EMBL" id="CP013015">
    <property type="protein sequence ID" value="AMM41562.1"/>
    <property type="molecule type" value="Genomic_DNA"/>
</dbReference>
<dbReference type="InterPro" id="IPR051199">
    <property type="entry name" value="LPS_LOS_Heptosyltrfase"/>
</dbReference>
<dbReference type="Proteomes" id="UP000070560">
    <property type="component" value="Chromosome"/>
</dbReference>
<dbReference type="OrthoDB" id="9795016at2"/>
<dbReference type="CDD" id="cd03789">
    <property type="entry name" value="GT9_LPS_heptosyltransferase"/>
    <property type="match status" value="1"/>
</dbReference>
<dbReference type="InterPro" id="IPR002201">
    <property type="entry name" value="Glyco_trans_9"/>
</dbReference>
<dbReference type="EC" id="2.4.-.-" evidence="3"/>
<dbReference type="PANTHER" id="PTHR30160">
    <property type="entry name" value="TETRAACYLDISACCHARIDE 4'-KINASE-RELATED"/>
    <property type="match status" value="1"/>
</dbReference>
<gene>
    <name evidence="3" type="ORF">HS1_001768</name>
</gene>
<dbReference type="SUPFAM" id="SSF53756">
    <property type="entry name" value="UDP-Glycosyltransferase/glycogen phosphorylase"/>
    <property type="match status" value="1"/>
</dbReference>
<protein>
    <submittedName>
        <fullName evidence="3">Glycosyl transferase family 9</fullName>
        <ecNumber evidence="3">2.4.-.-</ecNumber>
    </submittedName>
</protein>
<dbReference type="KEGG" id="daw:HS1_001768"/>
<keyword evidence="1 3" id="KW-0328">Glycosyltransferase</keyword>
<organism evidence="3 4">
    <name type="scientific">Desulfofervidus auxilii</name>
    <dbReference type="NCBI Taxonomy" id="1621989"/>
    <lineage>
        <taxon>Bacteria</taxon>
        <taxon>Pseudomonadati</taxon>
        <taxon>Thermodesulfobacteriota</taxon>
        <taxon>Candidatus Desulfofervidia</taxon>
        <taxon>Candidatus Desulfofervidales</taxon>
        <taxon>Candidatus Desulfofervidaceae</taxon>
        <taxon>Candidatus Desulfofervidus</taxon>
    </lineage>
</organism>
<proteinExistence type="predicted"/>
<dbReference type="Gene3D" id="3.40.50.2000">
    <property type="entry name" value="Glycogen Phosphorylase B"/>
    <property type="match status" value="2"/>
</dbReference>
<sequence>MPNKILIVHLGALGDLLLSRPALLAIRMRIPQAEIDFLGYPHLTSLIKCEMRIRHTYNIEYILYTKENEKFWYNYDLFIFFARKNYPAWEKVLTFAPSIFIKTIPPPEVNLPVFQFQLQQLHKQGFEVPSEFPSLSFPPAEISLNVYPDFLIHPGSGSPSKNWPPAYFAEVIKAFSQWNPGLIIGSADRKVAEEILSFLGNKKIILLEQLSLLTLAAIISKVRFFLGNDSGISHLAAALGIPSFVIFGPTNVNIWKPWGKRVEVFAPVVSCAPCSDEERRNCLDRICLKSIKPKEVIKKLKNWLQ</sequence>
<dbReference type="PANTHER" id="PTHR30160:SF23">
    <property type="match status" value="1"/>
</dbReference>
<name>A0A7U4QLI7_DESA2</name>
<dbReference type="AlphaFoldDB" id="A0A7U4QLI7"/>
<dbReference type="RefSeq" id="WP_066064136.1">
    <property type="nucleotide sequence ID" value="NZ_CP013015.1"/>
</dbReference>
<dbReference type="GO" id="GO:0005829">
    <property type="term" value="C:cytosol"/>
    <property type="evidence" value="ECO:0007669"/>
    <property type="project" value="TreeGrafter"/>
</dbReference>
<evidence type="ECO:0000313" key="4">
    <source>
        <dbReference type="Proteomes" id="UP000070560"/>
    </source>
</evidence>
<dbReference type="Pfam" id="PF01075">
    <property type="entry name" value="Glyco_transf_9"/>
    <property type="match status" value="1"/>
</dbReference>
<dbReference type="GO" id="GO:0009244">
    <property type="term" value="P:lipopolysaccharide core region biosynthetic process"/>
    <property type="evidence" value="ECO:0007669"/>
    <property type="project" value="TreeGrafter"/>
</dbReference>